<sequence length="537" mass="59353">MKPTHQFDAIIIGAGLGGINSLHEVLELGLSVKVLERASEVGGTWFYNQYPGCTSDTLSLLYRLYWDKEDLRTYPWPNRYLTQPEILAYIKHVVSKHNMSPHIQLNTEVTSATWDPSQHRWLVQTNNNTSKAFTTRYLITAVGVLHEPVLPTIPGMHTFRGDLLHSTQWTPSTAIANKRVGIIGCGASGIQILTAIAPHTASTTSFQRTPQYAIPARNAAVTSAERASYNARYDAIIEDVWNSTTGFGFPESTTAMMSVSPAERTRVFESLWQAGGAMQFMLGGFSDTFSDATANEAACAFIRAKIAATVRDAEKARKVMPTERFFARRPLCEEGYYEALNRENVRVVALGETPIERFTPEGIRTSDGVVHGLDVVVFATGFDAIEGSYTRFPIRGREGRLLMEHWGDGAKSYLGVSCPGFPNLFFVNGPQGPFGNIPPVLQSTAQLTTELIKEAEKRLANGGFGVVEATPEAEAEWGQRCEQMMEGSLFKHSSSWITGRNVERRAAACRFFLGGIKLYRSACRDAQDQGWPGFLKL</sequence>
<evidence type="ECO:0000256" key="1">
    <source>
        <dbReference type="ARBA" id="ARBA00022630"/>
    </source>
</evidence>
<dbReference type="GO" id="GO:0050661">
    <property type="term" value="F:NADP binding"/>
    <property type="evidence" value="ECO:0007669"/>
    <property type="project" value="InterPro"/>
</dbReference>
<keyword evidence="5" id="KW-0503">Monooxygenase</keyword>
<evidence type="ECO:0000256" key="3">
    <source>
        <dbReference type="ARBA" id="ARBA00022857"/>
    </source>
</evidence>
<dbReference type="GO" id="GO:0050660">
    <property type="term" value="F:flavin adenine dinucleotide binding"/>
    <property type="evidence" value="ECO:0007669"/>
    <property type="project" value="InterPro"/>
</dbReference>
<dbReference type="PANTHER" id="PTHR43098">
    <property type="entry name" value="L-ORNITHINE N(5)-MONOOXYGENASE-RELATED"/>
    <property type="match status" value="1"/>
</dbReference>
<dbReference type="EMBL" id="JAUJDW010000099">
    <property type="protein sequence ID" value="KAK0638233.1"/>
    <property type="molecule type" value="Genomic_DNA"/>
</dbReference>
<proteinExistence type="predicted"/>
<dbReference type="Pfam" id="PF00743">
    <property type="entry name" value="FMO-like"/>
    <property type="match status" value="1"/>
</dbReference>
<dbReference type="InterPro" id="IPR036188">
    <property type="entry name" value="FAD/NAD-bd_sf"/>
</dbReference>
<evidence type="ECO:0000256" key="4">
    <source>
        <dbReference type="ARBA" id="ARBA00023002"/>
    </source>
</evidence>
<dbReference type="InterPro" id="IPR050775">
    <property type="entry name" value="FAD-binding_Monooxygenases"/>
</dbReference>
<dbReference type="InterPro" id="IPR020946">
    <property type="entry name" value="Flavin_mOase-like"/>
</dbReference>
<dbReference type="GO" id="GO:0004499">
    <property type="term" value="F:N,N-dimethylaniline monooxygenase activity"/>
    <property type="evidence" value="ECO:0007669"/>
    <property type="project" value="InterPro"/>
</dbReference>
<reference evidence="5" key="1">
    <citation type="submission" date="2023-06" db="EMBL/GenBank/DDBJ databases">
        <title>Multi-omics analyses reveal the molecular pathogenesis toolkit of Lasiodiplodia hormozganensis, a cross-kingdom pathogen.</title>
        <authorList>
            <person name="Felix C."/>
            <person name="Meneses R."/>
            <person name="Goncalves M.F.M."/>
            <person name="Tilleman L."/>
            <person name="Duarte A.S."/>
            <person name="Jorrin-Novo J.V."/>
            <person name="Van De Peer Y."/>
            <person name="Deforce D."/>
            <person name="Van Nieuwerburgh F."/>
            <person name="Esteves A.C."/>
            <person name="Alves A."/>
        </authorList>
    </citation>
    <scope>NUCLEOTIDE SEQUENCE</scope>
    <source>
        <strain evidence="5">CBS 339.90</strain>
    </source>
</reference>
<name>A0AA39XQ99_9PEZI</name>
<gene>
    <name evidence="5" type="ORF">DIS24_g10041</name>
</gene>
<evidence type="ECO:0000313" key="5">
    <source>
        <dbReference type="EMBL" id="KAK0638233.1"/>
    </source>
</evidence>
<keyword evidence="2" id="KW-0274">FAD</keyword>
<dbReference type="PRINTS" id="PR00411">
    <property type="entry name" value="PNDRDTASEI"/>
</dbReference>
<dbReference type="Proteomes" id="UP001175001">
    <property type="component" value="Unassembled WGS sequence"/>
</dbReference>
<protein>
    <submittedName>
        <fullName evidence="5">Baeyer-Villiger monooxygenase</fullName>
    </submittedName>
</protein>
<organism evidence="5 6">
    <name type="scientific">Lasiodiplodia hormozganensis</name>
    <dbReference type="NCBI Taxonomy" id="869390"/>
    <lineage>
        <taxon>Eukaryota</taxon>
        <taxon>Fungi</taxon>
        <taxon>Dikarya</taxon>
        <taxon>Ascomycota</taxon>
        <taxon>Pezizomycotina</taxon>
        <taxon>Dothideomycetes</taxon>
        <taxon>Dothideomycetes incertae sedis</taxon>
        <taxon>Botryosphaeriales</taxon>
        <taxon>Botryosphaeriaceae</taxon>
        <taxon>Lasiodiplodia</taxon>
    </lineage>
</organism>
<dbReference type="Gene3D" id="3.50.50.60">
    <property type="entry name" value="FAD/NAD(P)-binding domain"/>
    <property type="match status" value="2"/>
</dbReference>
<evidence type="ECO:0000313" key="6">
    <source>
        <dbReference type="Proteomes" id="UP001175001"/>
    </source>
</evidence>
<comment type="caution">
    <text evidence="5">The sequence shown here is derived from an EMBL/GenBank/DDBJ whole genome shotgun (WGS) entry which is preliminary data.</text>
</comment>
<keyword evidence="6" id="KW-1185">Reference proteome</keyword>
<keyword evidence="4" id="KW-0560">Oxidoreductase</keyword>
<dbReference type="PANTHER" id="PTHR43098:SF5">
    <property type="entry name" value="DUAL-FUNCTIONAL MONOOXYGENASE_METHYLTRANSFERASE PSOF"/>
    <property type="match status" value="1"/>
</dbReference>
<evidence type="ECO:0000256" key="2">
    <source>
        <dbReference type="ARBA" id="ARBA00022827"/>
    </source>
</evidence>
<accession>A0AA39XQ99</accession>
<keyword evidence="1" id="KW-0285">Flavoprotein</keyword>
<dbReference type="AlphaFoldDB" id="A0AA39XQ99"/>
<dbReference type="SUPFAM" id="SSF51905">
    <property type="entry name" value="FAD/NAD(P)-binding domain"/>
    <property type="match status" value="1"/>
</dbReference>
<keyword evidence="3" id="KW-0521">NADP</keyword>